<dbReference type="InterPro" id="IPR000719">
    <property type="entry name" value="Prot_kinase_dom"/>
</dbReference>
<keyword evidence="4" id="KW-0677">Repeat</keyword>
<keyword evidence="3" id="KW-0479">Metal-binding</keyword>
<dbReference type="GO" id="GO:0008270">
    <property type="term" value="F:zinc ion binding"/>
    <property type="evidence" value="ECO:0007669"/>
    <property type="project" value="UniProtKB-KW"/>
</dbReference>
<sequence>MAKQVKAVSSADSFDYELCEGDPDHLTTVATTPARPSPYIDPASLKLKHRIGHGFFGDIWLATHHRSADDYDEYHEVAVKMLHPIQEDHIRSFLSKFDDLWIRLVSHQQDGLCWLHGVSVISGKICVVMKSYEGSVGDLLARLKGGKLPLSDMLRSGIGLIKGIQELHLLGILVLNLKPTNFLLNEQKKIVLGDIGIPYLLLGIPLADSDLAFRLGTPNYMAPEQWEPEIRGPITYETDSWGLGCSIVEMLTGVPVWFGRSNNEIYRSVVINQEKPQLPSGLPPELENILYGCFEYDPRNRPLVQDILKVFERSLNVATIEGEWSGPQSTLLLDKSTCKSYASWSLSKDHLQVGDIVRSRKAVNSCSTQTMAVTEGTVVGLEKDTDQDGYVLVRIPSLPNPLRLNVSTLERVTSGFATGEWVRLIKENEEHSSVGILHFIQRDGNVAVGFLGLQTLWKGHPSDLQMAEPYFVGQFVRLKPSIVNPRFEWPRKGGGMWATGRISQILPNGCLIVKFPAILVIGGECKSFLADPAEVELVSFDTCPGVVEKYQHAEDFHWAVRPLAIAVGLYTTVKVGVFVGRNVGAKFKSKGHTNQSHNEGRGQVGHGGGSSARRHSVAKILF</sequence>
<feature type="domain" description="Protein kinase" evidence="10">
    <location>
        <begin position="45"/>
        <end position="315"/>
    </location>
</feature>
<dbReference type="InterPro" id="IPR053293">
    <property type="entry name" value="OCM_Kinase"/>
</dbReference>
<dbReference type="OrthoDB" id="4062651at2759"/>
<dbReference type="RefSeq" id="XP_027123138.1">
    <property type="nucleotide sequence ID" value="XM_027267337.2"/>
</dbReference>
<gene>
    <name evidence="12" type="primary">LOC113739921</name>
</gene>
<comment type="pathway">
    <text evidence="1">Protein modification; protein ubiquitination.</text>
</comment>
<dbReference type="AlphaFoldDB" id="A0A6P6X5U4"/>
<evidence type="ECO:0000256" key="6">
    <source>
        <dbReference type="ARBA" id="ARBA00022786"/>
    </source>
</evidence>
<evidence type="ECO:0000256" key="2">
    <source>
        <dbReference type="ARBA" id="ARBA00022679"/>
    </source>
</evidence>
<dbReference type="Gene3D" id="3.30.200.20">
    <property type="entry name" value="Phosphorylase Kinase, domain 1"/>
    <property type="match status" value="1"/>
</dbReference>
<keyword evidence="2" id="KW-0808">Transferase</keyword>
<evidence type="ECO:0000256" key="7">
    <source>
        <dbReference type="ARBA" id="ARBA00022833"/>
    </source>
</evidence>
<dbReference type="InterPro" id="IPR001245">
    <property type="entry name" value="Ser-Thr/Tyr_kinase_cat_dom"/>
</dbReference>
<organism evidence="11 12">
    <name type="scientific">Coffea arabica</name>
    <name type="common">Arabian coffee</name>
    <dbReference type="NCBI Taxonomy" id="13443"/>
    <lineage>
        <taxon>Eukaryota</taxon>
        <taxon>Viridiplantae</taxon>
        <taxon>Streptophyta</taxon>
        <taxon>Embryophyta</taxon>
        <taxon>Tracheophyta</taxon>
        <taxon>Spermatophyta</taxon>
        <taxon>Magnoliopsida</taxon>
        <taxon>eudicotyledons</taxon>
        <taxon>Gunneridae</taxon>
        <taxon>Pentapetalae</taxon>
        <taxon>asterids</taxon>
        <taxon>lamiids</taxon>
        <taxon>Gentianales</taxon>
        <taxon>Rubiaceae</taxon>
        <taxon>Ixoroideae</taxon>
        <taxon>Gardenieae complex</taxon>
        <taxon>Bertiereae - Coffeeae clade</taxon>
        <taxon>Coffeeae</taxon>
        <taxon>Coffea</taxon>
    </lineage>
</organism>
<name>A0A6P6X5U4_COFAR</name>
<dbReference type="PROSITE" id="PS50011">
    <property type="entry name" value="PROTEIN_KINASE_DOM"/>
    <property type="match status" value="1"/>
</dbReference>
<dbReference type="Pfam" id="PF07714">
    <property type="entry name" value="PK_Tyr_Ser-Thr"/>
    <property type="match status" value="1"/>
</dbReference>
<keyword evidence="6" id="KW-0833">Ubl conjugation pathway</keyword>
<dbReference type="PANTHER" id="PTHR47209">
    <property type="entry name" value="OS06G0639500 PROTEIN"/>
    <property type="match status" value="1"/>
</dbReference>
<dbReference type="Gene3D" id="1.10.510.10">
    <property type="entry name" value="Transferase(Phosphotransferase) domain 1"/>
    <property type="match status" value="1"/>
</dbReference>
<dbReference type="GeneID" id="113739921"/>
<reference evidence="12" key="2">
    <citation type="submission" date="2025-08" db="UniProtKB">
        <authorList>
            <consortium name="RefSeq"/>
        </authorList>
    </citation>
    <scope>IDENTIFICATION</scope>
    <source>
        <tissue evidence="12">Leaves</tissue>
    </source>
</reference>
<evidence type="ECO:0000313" key="12">
    <source>
        <dbReference type="RefSeq" id="XP_027123138.1"/>
    </source>
</evidence>
<dbReference type="PANTHER" id="PTHR47209:SF10">
    <property type="entry name" value="E3 UBIQUITIN-PROTEIN LIGASE KEG-LIKE"/>
    <property type="match status" value="1"/>
</dbReference>
<keyword evidence="11" id="KW-1185">Reference proteome</keyword>
<dbReference type="InterPro" id="IPR011009">
    <property type="entry name" value="Kinase-like_dom_sf"/>
</dbReference>
<evidence type="ECO:0000256" key="8">
    <source>
        <dbReference type="PROSITE-ProRule" id="PRU10141"/>
    </source>
</evidence>
<evidence type="ECO:0000256" key="5">
    <source>
        <dbReference type="ARBA" id="ARBA00022771"/>
    </source>
</evidence>
<dbReference type="SUPFAM" id="SSF56112">
    <property type="entry name" value="Protein kinase-like (PK-like)"/>
    <property type="match status" value="1"/>
</dbReference>
<accession>A0A6P6X5U4</accession>
<feature type="binding site" evidence="8">
    <location>
        <position position="80"/>
    </location>
    <ligand>
        <name>ATP</name>
        <dbReference type="ChEBI" id="CHEBI:30616"/>
    </ligand>
</feature>
<evidence type="ECO:0000256" key="9">
    <source>
        <dbReference type="SAM" id="MobiDB-lite"/>
    </source>
</evidence>
<evidence type="ECO:0000256" key="4">
    <source>
        <dbReference type="ARBA" id="ARBA00022737"/>
    </source>
</evidence>
<dbReference type="GO" id="GO:0005524">
    <property type="term" value="F:ATP binding"/>
    <property type="evidence" value="ECO:0007669"/>
    <property type="project" value="UniProtKB-UniRule"/>
</dbReference>
<reference evidence="11" key="1">
    <citation type="journal article" date="2025" name="Foods">
        <title>Unveiling the Microbial Signatures of Arabica Coffee Cherries: Insights into Ripeness Specific Diversity, Functional Traits, and Implications for Quality and Safety.</title>
        <authorList>
            <consortium name="RefSeq"/>
            <person name="Tenea G.N."/>
            <person name="Cifuentes V."/>
            <person name="Reyes P."/>
            <person name="Cevallos-Vallejos M."/>
        </authorList>
    </citation>
    <scope>NUCLEOTIDE SEQUENCE [LARGE SCALE GENOMIC DNA]</scope>
</reference>
<dbReference type="PROSITE" id="PS00107">
    <property type="entry name" value="PROTEIN_KINASE_ATP"/>
    <property type="match status" value="1"/>
</dbReference>
<keyword evidence="5" id="KW-0863">Zinc-finger</keyword>
<protein>
    <submittedName>
        <fullName evidence="12">Protein KINASE OF THE OUTER CHLOROPLAST MEMBRANE 1-like</fullName>
    </submittedName>
</protein>
<evidence type="ECO:0000256" key="1">
    <source>
        <dbReference type="ARBA" id="ARBA00004906"/>
    </source>
</evidence>
<proteinExistence type="predicted"/>
<dbReference type="Pfam" id="PF18346">
    <property type="entry name" value="SH3_15"/>
    <property type="match status" value="1"/>
</dbReference>
<evidence type="ECO:0000256" key="3">
    <source>
        <dbReference type="ARBA" id="ARBA00022723"/>
    </source>
</evidence>
<feature type="region of interest" description="Disordered" evidence="9">
    <location>
        <begin position="589"/>
        <end position="614"/>
    </location>
</feature>
<dbReference type="UniPathway" id="UPA00143"/>
<evidence type="ECO:0000313" key="11">
    <source>
        <dbReference type="Proteomes" id="UP001652660"/>
    </source>
</evidence>
<dbReference type="Proteomes" id="UP001652660">
    <property type="component" value="Chromosome 4c"/>
</dbReference>
<keyword evidence="8" id="KW-0067">ATP-binding</keyword>
<keyword evidence="8" id="KW-0547">Nucleotide-binding</keyword>
<dbReference type="GO" id="GO:0016567">
    <property type="term" value="P:protein ubiquitination"/>
    <property type="evidence" value="ECO:0007669"/>
    <property type="project" value="UniProtKB-UniPathway"/>
</dbReference>
<dbReference type="GO" id="GO:0004672">
    <property type="term" value="F:protein kinase activity"/>
    <property type="evidence" value="ECO:0007669"/>
    <property type="project" value="InterPro"/>
</dbReference>
<dbReference type="InterPro" id="IPR017441">
    <property type="entry name" value="Protein_kinase_ATP_BS"/>
</dbReference>
<dbReference type="InterPro" id="IPR040847">
    <property type="entry name" value="SH3_15"/>
</dbReference>
<keyword evidence="7" id="KW-0862">Zinc</keyword>
<evidence type="ECO:0000259" key="10">
    <source>
        <dbReference type="PROSITE" id="PS50011"/>
    </source>
</evidence>